<dbReference type="PATRIC" id="fig|993692.3.peg.1652"/>
<evidence type="ECO:0000313" key="4">
    <source>
        <dbReference type="Proteomes" id="UP000051006"/>
    </source>
</evidence>
<protein>
    <recommendedName>
        <fullName evidence="2">S-layer protein C-terminal domain-containing protein</fullName>
    </recommendedName>
</protein>
<dbReference type="EMBL" id="JQCF01000032">
    <property type="protein sequence ID" value="KRN97703.1"/>
    <property type="molecule type" value="Genomic_DNA"/>
</dbReference>
<dbReference type="Pfam" id="PF03217">
    <property type="entry name" value="SlpA"/>
    <property type="match status" value="1"/>
</dbReference>
<sequence length="284" mass="30719">MIKYMGITAVMLLAVAPVGMSALDATTTVVSAESEADTDNIKPDSTYTDNGDGTYTLHGTISAAEVWSGGQHSHPTGTALPFSIEGKKVNSLGEIKITDVPTFAGYKLSGAVAKDPSYFLMLKDGNVYIYTFLIFEPADGSTIDMTNKTPGVAYSTVITLGNGYNGIYTDSGLPITVSGTKDFVKLPAGSAWKVDRKMRMYGETYYRIGNNEWIDRTSGTETTINPNVVTTKNQATLYTEKGVKSVNRALAANTPWYTDRSAIINGQKMYRVSTDEWVSADDIK</sequence>
<keyword evidence="1" id="KW-0732">Signal</keyword>
<feature type="domain" description="S-layer protein C-terminal" evidence="2">
    <location>
        <begin position="231"/>
        <end position="280"/>
    </location>
</feature>
<feature type="signal peptide" evidence="1">
    <location>
        <begin position="1"/>
        <end position="21"/>
    </location>
</feature>
<proteinExistence type="predicted"/>
<feature type="chain" id="PRO_5038507728" description="S-layer protein C-terminal domain-containing protein" evidence="1">
    <location>
        <begin position="22"/>
        <end position="284"/>
    </location>
</feature>
<evidence type="ECO:0000259" key="2">
    <source>
        <dbReference type="Pfam" id="PF03217"/>
    </source>
</evidence>
<gene>
    <name evidence="3" type="ORF">IV57_GL001627</name>
</gene>
<dbReference type="Proteomes" id="UP000051006">
    <property type="component" value="Unassembled WGS sequence"/>
</dbReference>
<evidence type="ECO:0000313" key="3">
    <source>
        <dbReference type="EMBL" id="KRN97703.1"/>
    </source>
</evidence>
<keyword evidence="4" id="KW-1185">Reference proteome</keyword>
<evidence type="ECO:0000256" key="1">
    <source>
        <dbReference type="SAM" id="SignalP"/>
    </source>
</evidence>
<accession>A0A0R2LG64</accession>
<reference evidence="3 4" key="1">
    <citation type="journal article" date="2015" name="Genome Announc.">
        <title>Expanding the biotechnology potential of lactobacilli through comparative genomics of 213 strains and associated genera.</title>
        <authorList>
            <person name="Sun Z."/>
            <person name="Harris H.M."/>
            <person name="McCann A."/>
            <person name="Guo C."/>
            <person name="Argimon S."/>
            <person name="Zhang W."/>
            <person name="Yang X."/>
            <person name="Jeffery I.B."/>
            <person name="Cooney J.C."/>
            <person name="Kagawa T.F."/>
            <person name="Liu W."/>
            <person name="Song Y."/>
            <person name="Salvetti E."/>
            <person name="Wrobel A."/>
            <person name="Rasinkangas P."/>
            <person name="Parkhill J."/>
            <person name="Rea M.C."/>
            <person name="O'Sullivan O."/>
            <person name="Ritari J."/>
            <person name="Douillard F.P."/>
            <person name="Paul Ross R."/>
            <person name="Yang R."/>
            <person name="Briner A.E."/>
            <person name="Felis G.E."/>
            <person name="de Vos W.M."/>
            <person name="Barrangou R."/>
            <person name="Klaenhammer T.R."/>
            <person name="Caufield P.W."/>
            <person name="Cui Y."/>
            <person name="Zhang H."/>
            <person name="O'Toole P.W."/>
        </authorList>
    </citation>
    <scope>NUCLEOTIDE SEQUENCE [LARGE SCALE GENOMIC DNA]</scope>
    <source>
        <strain evidence="3 4">DSM 24716</strain>
    </source>
</reference>
<dbReference type="InterPro" id="IPR024968">
    <property type="entry name" value="SlpA_C_lactobacillus"/>
</dbReference>
<dbReference type="AlphaFoldDB" id="A0A0R2LG64"/>
<comment type="caution">
    <text evidence="3">The sequence shown here is derived from an EMBL/GenBank/DDBJ whole genome shotgun (WGS) entry which is preliminary data.</text>
</comment>
<dbReference type="RefSeq" id="WP_236704364.1">
    <property type="nucleotide sequence ID" value="NZ_JQCF01000032.1"/>
</dbReference>
<name>A0A0R2LG64_9LACO</name>
<organism evidence="3 4">
    <name type="scientific">Companilactobacillus kimchiensis</name>
    <dbReference type="NCBI Taxonomy" id="993692"/>
    <lineage>
        <taxon>Bacteria</taxon>
        <taxon>Bacillati</taxon>
        <taxon>Bacillota</taxon>
        <taxon>Bacilli</taxon>
        <taxon>Lactobacillales</taxon>
        <taxon>Lactobacillaceae</taxon>
        <taxon>Companilactobacillus</taxon>
    </lineage>
</organism>